<dbReference type="Gene3D" id="3.40.50.2000">
    <property type="entry name" value="Glycogen Phosphorylase B"/>
    <property type="match status" value="2"/>
</dbReference>
<dbReference type="InterPro" id="IPR001296">
    <property type="entry name" value="Glyco_trans_1"/>
</dbReference>
<protein>
    <submittedName>
        <fullName evidence="3">Glycosyltransferase involved in cell wall biosynthesis</fullName>
    </submittedName>
</protein>
<dbReference type="Pfam" id="PF00534">
    <property type="entry name" value="Glycos_transf_1"/>
    <property type="match status" value="1"/>
</dbReference>
<reference evidence="3 4" key="1">
    <citation type="submission" date="2020-08" db="EMBL/GenBank/DDBJ databases">
        <title>Genomic Encyclopedia of Type Strains, Phase IV (KMG-IV): sequencing the most valuable type-strain genomes for metagenomic binning, comparative biology and taxonomic classification.</title>
        <authorList>
            <person name="Goeker M."/>
        </authorList>
    </citation>
    <scope>NUCLEOTIDE SEQUENCE [LARGE SCALE GENOMIC DNA]</scope>
    <source>
        <strain evidence="3 4">DSM 27165</strain>
    </source>
</reference>
<evidence type="ECO:0000313" key="4">
    <source>
        <dbReference type="Proteomes" id="UP000575898"/>
    </source>
</evidence>
<gene>
    <name evidence="3" type="ORF">HNQ59_000318</name>
</gene>
<comment type="caution">
    <text evidence="3">The sequence shown here is derived from an EMBL/GenBank/DDBJ whole genome shotgun (WGS) entry which is preliminary data.</text>
</comment>
<evidence type="ECO:0000313" key="3">
    <source>
        <dbReference type="EMBL" id="MBB5017056.1"/>
    </source>
</evidence>
<dbReference type="InterPro" id="IPR028098">
    <property type="entry name" value="Glyco_trans_4-like_N"/>
</dbReference>
<feature type="domain" description="Glycosyltransferase subfamily 4-like N-terminal" evidence="2">
    <location>
        <begin position="16"/>
        <end position="170"/>
    </location>
</feature>
<dbReference type="GO" id="GO:0016757">
    <property type="term" value="F:glycosyltransferase activity"/>
    <property type="evidence" value="ECO:0007669"/>
    <property type="project" value="InterPro"/>
</dbReference>
<dbReference type="Pfam" id="PF13439">
    <property type="entry name" value="Glyco_transf_4"/>
    <property type="match status" value="1"/>
</dbReference>
<dbReference type="PANTHER" id="PTHR12526:SF638">
    <property type="entry name" value="SPORE COAT PROTEIN SA"/>
    <property type="match status" value="1"/>
</dbReference>
<evidence type="ECO:0000259" key="1">
    <source>
        <dbReference type="Pfam" id="PF00534"/>
    </source>
</evidence>
<dbReference type="CDD" id="cd03801">
    <property type="entry name" value="GT4_PimA-like"/>
    <property type="match status" value="1"/>
</dbReference>
<keyword evidence="3" id="KW-0808">Transferase</keyword>
<name>A0A840MKG2_9PROT</name>
<dbReference type="AlphaFoldDB" id="A0A840MKG2"/>
<dbReference type="RefSeq" id="WP_246490805.1">
    <property type="nucleotide sequence ID" value="NZ_JACHHY010000002.1"/>
</dbReference>
<keyword evidence="4" id="KW-1185">Reference proteome</keyword>
<evidence type="ECO:0000259" key="2">
    <source>
        <dbReference type="Pfam" id="PF13439"/>
    </source>
</evidence>
<feature type="domain" description="Glycosyl transferase family 1" evidence="1">
    <location>
        <begin position="179"/>
        <end position="340"/>
    </location>
</feature>
<dbReference type="SUPFAM" id="SSF53756">
    <property type="entry name" value="UDP-Glycosyltransferase/glycogen phosphorylase"/>
    <property type="match status" value="1"/>
</dbReference>
<sequence length="366" mass="40478">MQKPLTILHTEASCGWGGQEIRILTEMAGMNARGHRTMLICPAESNIYREAQERGLDAHALPIGKKRLPGLLALRAWLQQQHVDVINTHSSTDSWLAALACKTLRRAPPIVRTRHISAPINNKGSTRWLYQEATQFIVTTGERLRETLIRENRYDPERILSVTTGIDSQRFVPGDKQMARQVLGLGQGPIIGIVATMRGWKGHSFLLEAFAKLQNPQAQLVMVGHGPQYDNLRALAESLGISGQVLMPGNQQDVVPWLQALDCFVLPSWANEGVPQAMLQAMFVGLPIITTDVGSITEAISHGNNGLIVPTKDSTALLQAITQLLQTPALAMEMGRQARATALERFDFVRMIDKMEHVFERVVVGH</sequence>
<organism evidence="3 4">
    <name type="scientific">Chitinivorax tropicus</name>
    <dbReference type="NCBI Taxonomy" id="714531"/>
    <lineage>
        <taxon>Bacteria</taxon>
        <taxon>Pseudomonadati</taxon>
        <taxon>Pseudomonadota</taxon>
        <taxon>Betaproteobacteria</taxon>
        <taxon>Chitinivorax</taxon>
    </lineage>
</organism>
<accession>A0A840MKG2</accession>
<dbReference type="Proteomes" id="UP000575898">
    <property type="component" value="Unassembled WGS sequence"/>
</dbReference>
<dbReference type="PANTHER" id="PTHR12526">
    <property type="entry name" value="GLYCOSYLTRANSFERASE"/>
    <property type="match status" value="1"/>
</dbReference>
<dbReference type="EMBL" id="JACHHY010000002">
    <property type="protein sequence ID" value="MBB5017056.1"/>
    <property type="molecule type" value="Genomic_DNA"/>
</dbReference>
<proteinExistence type="predicted"/>